<dbReference type="AlphaFoldDB" id="A0A3P1BAI8"/>
<protein>
    <submittedName>
        <fullName evidence="1">Uncharacterized protein</fullName>
    </submittedName>
</protein>
<dbReference type="RefSeq" id="WP_124879386.1">
    <property type="nucleotide sequence ID" value="NZ_RQJO01000016.1"/>
</dbReference>
<dbReference type="OrthoDB" id="964198at2"/>
<name>A0A3P1BAI8_9BACT</name>
<evidence type="ECO:0000313" key="1">
    <source>
        <dbReference type="EMBL" id="RRA98146.1"/>
    </source>
</evidence>
<keyword evidence="2" id="KW-1185">Reference proteome</keyword>
<dbReference type="Proteomes" id="UP000271925">
    <property type="component" value="Unassembled WGS sequence"/>
</dbReference>
<gene>
    <name evidence="1" type="ORF">EHT25_31270</name>
</gene>
<proteinExistence type="predicted"/>
<comment type="caution">
    <text evidence="1">The sequence shown here is derived from an EMBL/GenBank/DDBJ whole genome shotgun (WGS) entry which is preliminary data.</text>
</comment>
<sequence>MNQYEQHTSRIELCQWLDLPRSVSYYKAKTGKPGAKPSQMTLRLDGTWVSNQEVVARIRLLLDTEFNAFGYEYTAHELKKEFVINKKNGAARAGVSADE</sequence>
<evidence type="ECO:0000313" key="2">
    <source>
        <dbReference type="Proteomes" id="UP000271925"/>
    </source>
</evidence>
<accession>A0A3P1BAI8</accession>
<dbReference type="EMBL" id="RQJO01000016">
    <property type="protein sequence ID" value="RRA98146.1"/>
    <property type="molecule type" value="Genomic_DNA"/>
</dbReference>
<organism evidence="1 2">
    <name type="scientific">Larkinella rosea</name>
    <dbReference type="NCBI Taxonomy" id="2025312"/>
    <lineage>
        <taxon>Bacteria</taxon>
        <taxon>Pseudomonadati</taxon>
        <taxon>Bacteroidota</taxon>
        <taxon>Cytophagia</taxon>
        <taxon>Cytophagales</taxon>
        <taxon>Spirosomataceae</taxon>
        <taxon>Larkinella</taxon>
    </lineage>
</organism>
<reference evidence="1 2" key="1">
    <citation type="submission" date="2018-11" db="EMBL/GenBank/DDBJ databases">
        <authorList>
            <person name="Zhou Z."/>
            <person name="Wang G."/>
        </authorList>
    </citation>
    <scope>NUCLEOTIDE SEQUENCE [LARGE SCALE GENOMIC DNA]</scope>
    <source>
        <strain evidence="1 2">KCTC52004</strain>
    </source>
</reference>